<dbReference type="EC" id="3.1.4.-" evidence="5"/>
<keyword evidence="4 5" id="KW-0539">Nucleus</keyword>
<evidence type="ECO:0000256" key="6">
    <source>
        <dbReference type="SAM" id="MobiDB-lite"/>
    </source>
</evidence>
<keyword evidence="2 5" id="KW-0378">Hydrolase</keyword>
<evidence type="ECO:0000256" key="1">
    <source>
        <dbReference type="ARBA" id="ARBA00022722"/>
    </source>
</evidence>
<dbReference type="GO" id="GO:1990838">
    <property type="term" value="F:poly(U)-specific exoribonuclease activity, producing 3' uridine cyclic phosphate ends"/>
    <property type="evidence" value="ECO:0007669"/>
    <property type="project" value="UniProtKB-UniRule"/>
</dbReference>
<evidence type="ECO:0000256" key="5">
    <source>
        <dbReference type="HAMAP-Rule" id="MF_03040"/>
    </source>
</evidence>
<evidence type="ECO:0000256" key="4">
    <source>
        <dbReference type="ARBA" id="ARBA00023242"/>
    </source>
</evidence>
<comment type="caution">
    <text evidence="7">The sequence shown here is derived from an EMBL/GenBank/DDBJ whole genome shotgun (WGS) entry which is preliminary data.</text>
</comment>
<organism evidence="7 8">
    <name type="scientific">Musa balbisiana</name>
    <name type="common">Banana</name>
    <dbReference type="NCBI Taxonomy" id="52838"/>
    <lineage>
        <taxon>Eukaryota</taxon>
        <taxon>Viridiplantae</taxon>
        <taxon>Streptophyta</taxon>
        <taxon>Embryophyta</taxon>
        <taxon>Tracheophyta</taxon>
        <taxon>Spermatophyta</taxon>
        <taxon>Magnoliopsida</taxon>
        <taxon>Liliopsida</taxon>
        <taxon>Zingiberales</taxon>
        <taxon>Musaceae</taxon>
        <taxon>Musa</taxon>
    </lineage>
</organism>
<name>A0A4S8IUZ5_MUSBA</name>
<protein>
    <recommendedName>
        <fullName evidence="5">U6 snRNA phosphodiesterase</fullName>
        <ecNumber evidence="5">3.1.4.-</ecNumber>
    </recommendedName>
</protein>
<keyword evidence="3" id="KW-0456">Lyase</keyword>
<comment type="subcellular location">
    <subcellularLocation>
        <location evidence="5">Nucleus</location>
    </subcellularLocation>
</comment>
<dbReference type="PANTHER" id="PTHR13522">
    <property type="entry name" value="U6 SNRNA PHOSPHODIESTERASE 1"/>
    <property type="match status" value="1"/>
</dbReference>
<dbReference type="InterPro" id="IPR027521">
    <property type="entry name" value="Usb1"/>
</dbReference>
<dbReference type="STRING" id="52838.A0A4S8IUZ5"/>
<dbReference type="FunFam" id="3.90.1140.10:FF:000008">
    <property type="entry name" value="U6 snRNA phosphodiesterase"/>
    <property type="match status" value="1"/>
</dbReference>
<reference evidence="7 8" key="1">
    <citation type="journal article" date="2019" name="Nat. Plants">
        <title>Genome sequencing of Musa balbisiana reveals subgenome evolution and function divergence in polyploid bananas.</title>
        <authorList>
            <person name="Yao X."/>
        </authorList>
    </citation>
    <scope>NUCLEOTIDE SEQUENCE [LARGE SCALE GENOMIC DNA]</scope>
    <source>
        <strain evidence="8">cv. DH-PKW</strain>
        <tissue evidence="7">Leaves</tissue>
    </source>
</reference>
<evidence type="ECO:0000256" key="2">
    <source>
        <dbReference type="ARBA" id="ARBA00022801"/>
    </source>
</evidence>
<dbReference type="AlphaFoldDB" id="A0A4S8IUZ5"/>
<dbReference type="GO" id="GO:0016829">
    <property type="term" value="F:lyase activity"/>
    <property type="evidence" value="ECO:0007669"/>
    <property type="project" value="UniProtKB-KW"/>
</dbReference>
<dbReference type="HAMAP" id="MF_03040">
    <property type="entry name" value="USB1"/>
    <property type="match status" value="1"/>
</dbReference>
<dbReference type="Pfam" id="PF09749">
    <property type="entry name" value="HVSL"/>
    <property type="match status" value="1"/>
</dbReference>
<proteinExistence type="inferred from homology"/>
<evidence type="ECO:0000256" key="3">
    <source>
        <dbReference type="ARBA" id="ARBA00023239"/>
    </source>
</evidence>
<feature type="region of interest" description="Disordered" evidence="6">
    <location>
        <begin position="1"/>
        <end position="59"/>
    </location>
</feature>
<dbReference type="Proteomes" id="UP000317650">
    <property type="component" value="Chromosome 10"/>
</dbReference>
<dbReference type="EMBL" id="PYDT01000008">
    <property type="protein sequence ID" value="THU52299.1"/>
    <property type="molecule type" value="Genomic_DNA"/>
</dbReference>
<feature type="active site" description="Proton donor/acceptor" evidence="5">
    <location>
        <position position="257"/>
    </location>
</feature>
<keyword evidence="1 5" id="KW-0540">Nuclease</keyword>
<evidence type="ECO:0000313" key="8">
    <source>
        <dbReference type="Proteomes" id="UP000317650"/>
    </source>
</evidence>
<dbReference type="GO" id="GO:0034477">
    <property type="term" value="P:U6 snRNA 3'-end processing"/>
    <property type="evidence" value="ECO:0007669"/>
    <property type="project" value="UniProtKB-UniRule"/>
</dbReference>
<feature type="active site" description="Proton donor/acceptor" evidence="5">
    <location>
        <position position="168"/>
    </location>
</feature>
<feature type="compositionally biased region" description="Low complexity" evidence="6">
    <location>
        <begin position="20"/>
        <end position="37"/>
    </location>
</feature>
<comment type="function">
    <text evidence="5">Phosphodiesterase responsible for the U6 snRNA 3' end processing. Acts as an exoribonuclease (RNase) responsible for trimming the poly(U) tract of the last nucleotides in the pre-U6 snRNA molecule, leading to the formation of mature U6 snRNA.</text>
</comment>
<dbReference type="PANTHER" id="PTHR13522:SF3">
    <property type="entry name" value="U6 SNRNA PHOSPHODIESTERASE 1"/>
    <property type="match status" value="1"/>
</dbReference>
<comment type="similarity">
    <text evidence="5">Belongs to the 2H phosphoesterase superfamily. USB1 family.</text>
</comment>
<sequence>MEMLRATYGSDSEEDDADDSAAAPPIVGSRSGSGSSRSEADSGNGRSNLEQLDPLPPPPLDLLQSTNVLDFSSTTQGSRIRSFPHVDGNYALHVYVPGRLYALASGNSDDEGLKVVIPTTMKIPVALFVKRIASLVPGLYAVDIDYPLSELCRDDLKLEQMLLGREFHVSLGRTVPIKVHQIDSIVAMLRQKFQSQRRYRVEFNKWDVFVNDEQTRSFLALEVLGGGLSEITKQIHIVDVIYRLHGLPEFYKNPRPHISLLWGLGDMSDRLEQGIEEIDRSYKNASPSCGGHIFTCKTSGIECKIGKKTYSICKFLD</sequence>
<accession>A0A4S8IUZ5</accession>
<evidence type="ECO:0000313" key="7">
    <source>
        <dbReference type="EMBL" id="THU52299.1"/>
    </source>
</evidence>
<gene>
    <name evidence="7" type="ORF">C4D60_Mb10t02520</name>
</gene>
<dbReference type="GO" id="GO:0005634">
    <property type="term" value="C:nucleus"/>
    <property type="evidence" value="ECO:0007669"/>
    <property type="project" value="UniProtKB-SubCell"/>
</dbReference>
<dbReference type="Gene3D" id="3.90.1140.10">
    <property type="entry name" value="Cyclic phosphodiesterase"/>
    <property type="match status" value="1"/>
</dbReference>
<keyword evidence="8" id="KW-1185">Reference proteome</keyword>